<evidence type="ECO:0000313" key="3">
    <source>
        <dbReference type="WBParaSite" id="Csp11.Scaffold629.g8569.t1"/>
    </source>
</evidence>
<dbReference type="PANTHER" id="PTHR21662:SF59">
    <property type="entry name" value="RECEPTOR PROTEIN-TYROSINE KINASE"/>
    <property type="match status" value="1"/>
</dbReference>
<sequence length="92" mass="10273">MRSLLVILPYSSKFIDGSFCRTETNKICEKPETGCTAIIGDVKIDSDTDLKVFKTMESISGTLTINGTDIRDFGFLESLEYLAYLDHGKKIL</sequence>
<protein>
    <submittedName>
        <fullName evidence="3">Recep_L_domain domain-containing protein</fullName>
    </submittedName>
</protein>
<accession>A0A1I7UEQ2</accession>
<organism evidence="2 3">
    <name type="scientific">Caenorhabditis tropicalis</name>
    <dbReference type="NCBI Taxonomy" id="1561998"/>
    <lineage>
        <taxon>Eukaryota</taxon>
        <taxon>Metazoa</taxon>
        <taxon>Ecdysozoa</taxon>
        <taxon>Nematoda</taxon>
        <taxon>Chromadorea</taxon>
        <taxon>Rhabditida</taxon>
        <taxon>Rhabditina</taxon>
        <taxon>Rhabditomorpha</taxon>
        <taxon>Rhabditoidea</taxon>
        <taxon>Rhabditidae</taxon>
        <taxon>Peloderinae</taxon>
        <taxon>Caenorhabditis</taxon>
    </lineage>
</organism>
<dbReference type="InterPro" id="IPR053079">
    <property type="entry name" value="SPS2_domain"/>
</dbReference>
<dbReference type="InterPro" id="IPR036941">
    <property type="entry name" value="Rcpt_L-dom_sf"/>
</dbReference>
<dbReference type="SUPFAM" id="SSF52058">
    <property type="entry name" value="L domain-like"/>
    <property type="match status" value="1"/>
</dbReference>
<dbReference type="AlphaFoldDB" id="A0A1I7UEQ2"/>
<feature type="domain" description="Receptor L-domain" evidence="1">
    <location>
        <begin position="34"/>
        <end position="84"/>
    </location>
</feature>
<reference evidence="3" key="1">
    <citation type="submission" date="2016-11" db="UniProtKB">
        <authorList>
            <consortium name="WormBaseParasite"/>
        </authorList>
    </citation>
    <scope>IDENTIFICATION</scope>
</reference>
<dbReference type="InterPro" id="IPR000494">
    <property type="entry name" value="Rcpt_L-dom"/>
</dbReference>
<proteinExistence type="predicted"/>
<dbReference type="Pfam" id="PF01030">
    <property type="entry name" value="Recep_L_domain"/>
    <property type="match status" value="1"/>
</dbReference>
<evidence type="ECO:0000313" key="2">
    <source>
        <dbReference type="Proteomes" id="UP000095282"/>
    </source>
</evidence>
<dbReference type="Gene3D" id="3.80.20.20">
    <property type="entry name" value="Receptor L-domain"/>
    <property type="match status" value="1"/>
</dbReference>
<evidence type="ECO:0000259" key="1">
    <source>
        <dbReference type="Pfam" id="PF01030"/>
    </source>
</evidence>
<name>A0A1I7UEQ2_9PELO</name>
<dbReference type="WBParaSite" id="Csp11.Scaffold629.g8569.t1">
    <property type="protein sequence ID" value="Csp11.Scaffold629.g8569.t1"/>
    <property type="gene ID" value="Csp11.Scaffold629.g8569"/>
</dbReference>
<keyword evidence="2" id="KW-1185">Reference proteome</keyword>
<dbReference type="PANTHER" id="PTHR21662">
    <property type="entry name" value="RECEPTOR PROTEIN-TYROSINE KINASE"/>
    <property type="match status" value="1"/>
</dbReference>
<dbReference type="Proteomes" id="UP000095282">
    <property type="component" value="Unplaced"/>
</dbReference>